<dbReference type="PROSITE" id="PS50234">
    <property type="entry name" value="VWFA"/>
    <property type="match status" value="1"/>
</dbReference>
<dbReference type="GO" id="GO:0000149">
    <property type="term" value="F:SNARE binding"/>
    <property type="evidence" value="ECO:0007669"/>
    <property type="project" value="TreeGrafter"/>
</dbReference>
<evidence type="ECO:0000256" key="2">
    <source>
        <dbReference type="SAM" id="MobiDB-lite"/>
    </source>
</evidence>
<dbReference type="Gene3D" id="3.40.50.410">
    <property type="entry name" value="von Willebrand factor, type A domain"/>
    <property type="match status" value="1"/>
</dbReference>
<dbReference type="GO" id="GO:0030127">
    <property type="term" value="C:COPII vesicle coat"/>
    <property type="evidence" value="ECO:0007669"/>
    <property type="project" value="InterPro"/>
</dbReference>
<dbReference type="OrthoDB" id="1724672at2759"/>
<gene>
    <name evidence="4" type="ORF">EGW08_003839</name>
</gene>
<evidence type="ECO:0000313" key="5">
    <source>
        <dbReference type="Proteomes" id="UP000271974"/>
    </source>
</evidence>
<comment type="caution">
    <text evidence="4">The sequence shown here is derived from an EMBL/GenBank/DDBJ whole genome shotgun (WGS) entry which is preliminary data.</text>
</comment>
<dbReference type="Proteomes" id="UP000271974">
    <property type="component" value="Unassembled WGS sequence"/>
</dbReference>
<feature type="compositionally biased region" description="Polar residues" evidence="2">
    <location>
        <begin position="813"/>
        <end position="822"/>
    </location>
</feature>
<dbReference type="InterPro" id="IPR002035">
    <property type="entry name" value="VWF_A"/>
</dbReference>
<keyword evidence="1" id="KW-0175">Coiled coil</keyword>
<evidence type="ECO:0000313" key="4">
    <source>
        <dbReference type="EMBL" id="RUS88383.1"/>
    </source>
</evidence>
<feature type="compositionally biased region" description="Basic residues" evidence="2">
    <location>
        <begin position="774"/>
        <end position="786"/>
    </location>
</feature>
<organism evidence="4 5">
    <name type="scientific">Elysia chlorotica</name>
    <name type="common">Eastern emerald elysia</name>
    <name type="synonym">Sea slug</name>
    <dbReference type="NCBI Taxonomy" id="188477"/>
    <lineage>
        <taxon>Eukaryota</taxon>
        <taxon>Metazoa</taxon>
        <taxon>Spiralia</taxon>
        <taxon>Lophotrochozoa</taxon>
        <taxon>Mollusca</taxon>
        <taxon>Gastropoda</taxon>
        <taxon>Heterobranchia</taxon>
        <taxon>Euthyneura</taxon>
        <taxon>Panpulmonata</taxon>
        <taxon>Sacoglossa</taxon>
        <taxon>Placobranchoidea</taxon>
        <taxon>Plakobranchidae</taxon>
        <taxon>Elysia</taxon>
    </lineage>
</organism>
<dbReference type="GO" id="GO:0090110">
    <property type="term" value="P:COPII-coated vesicle cargo loading"/>
    <property type="evidence" value="ECO:0007669"/>
    <property type="project" value="TreeGrafter"/>
</dbReference>
<dbReference type="GO" id="GO:0008270">
    <property type="term" value="F:zinc ion binding"/>
    <property type="evidence" value="ECO:0007669"/>
    <property type="project" value="TreeGrafter"/>
</dbReference>
<feature type="coiled-coil region" evidence="1">
    <location>
        <begin position="385"/>
        <end position="417"/>
    </location>
</feature>
<sequence length="842" mass="91925">MNFASKYVLTYSEDEYESLSEEEFVQGMHVSDSNSSDSDEDLPKASFFSTDVYGAGGHSPQKKKRLKRAKYHWRLKQATAGHLPTTELPVTAGSSDPANANKKAMRRKFRKADTNVVSVSFDTLLSPGNMYAGDPVPCPKCLAILSHISKAEGQEQKVWQCEFCEEQVPVDLEPEEIPGTEDVTYLLSPAPSTASTNMAGLDRSLVVFCVDTSGSMCVTSEISGKVKLRGNNQLRRLESFNEGNENQFLPSQRNREVTYVSRLQAMQAAVDHQLNLMAQQHPDRRVALVAFNNEVAIMGDGSEQEIIVAGDKLNDVEKLREITQDLKQPNAIKTTCNALGEKVYSLEEGGATALGPALVVSVNIAASHPGSKVILCTDGKANIGLGKLEGDVERTDKEAEEEALEFYTKTAEEASDKGVTVSVITIQGTDCKLVHLGTMADKTGGQVNIVDCMKLTEEFGNILADPIIATKVKATFLLHKELYVLNDYDLEKQESRIEQSVGNVKKSSTISFEFAKRRSNTGTEVAGDSKKNQKQGSTPTQAEGGCCATATGEKQSSLQEFPFQLQIEYTDAEGNKALRVITRKLPATTDRSVTEEAVDLVVLGTHAANKSADLALQGQYSRSRGVALMNQRLAWRQVHSEKAPKERKVAYKNIFGKIKSMENHVQQKQMMEIEEYGCTRSDSEDDCYGTQPRDSMVGRSLKCYGAPSGIPDDADDMYCIPDGAAACYDRGLGDGLGERECYGAPPPLLSSSSGGKRPQPPKPVSKSRFGLKSLKSKIASKHKKMHSERSSEMGDDMANVIYQFRSVGANELTAPTPNTTADVSDPRKGESSKSKSSKKNQE</sequence>
<dbReference type="GO" id="GO:0070971">
    <property type="term" value="C:endoplasmic reticulum exit site"/>
    <property type="evidence" value="ECO:0007669"/>
    <property type="project" value="TreeGrafter"/>
</dbReference>
<dbReference type="AlphaFoldDB" id="A0A433U3L1"/>
<evidence type="ECO:0000259" key="3">
    <source>
        <dbReference type="PROSITE" id="PS50234"/>
    </source>
</evidence>
<dbReference type="SMART" id="SM00327">
    <property type="entry name" value="VWA"/>
    <property type="match status" value="1"/>
</dbReference>
<dbReference type="PANTHER" id="PTHR13803">
    <property type="entry name" value="SEC24-RELATED PROTEIN"/>
    <property type="match status" value="1"/>
</dbReference>
<evidence type="ECO:0000256" key="1">
    <source>
        <dbReference type="SAM" id="Coils"/>
    </source>
</evidence>
<protein>
    <recommendedName>
        <fullName evidence="3">VWFA domain-containing protein</fullName>
    </recommendedName>
</protein>
<feature type="compositionally biased region" description="Basic and acidic residues" evidence="2">
    <location>
        <begin position="824"/>
        <end position="842"/>
    </location>
</feature>
<dbReference type="STRING" id="188477.A0A433U3L1"/>
<dbReference type="InterPro" id="IPR036465">
    <property type="entry name" value="vWFA_dom_sf"/>
</dbReference>
<keyword evidence="5" id="KW-1185">Reference proteome</keyword>
<feature type="domain" description="VWFA" evidence="3">
    <location>
        <begin position="205"/>
        <end position="472"/>
    </location>
</feature>
<dbReference type="GO" id="GO:0006886">
    <property type="term" value="P:intracellular protein transport"/>
    <property type="evidence" value="ECO:0007669"/>
    <property type="project" value="InterPro"/>
</dbReference>
<accession>A0A433U3L1</accession>
<dbReference type="SUPFAM" id="SSF53300">
    <property type="entry name" value="vWA-like"/>
    <property type="match status" value="1"/>
</dbReference>
<name>A0A433U3L1_ELYCH</name>
<dbReference type="PANTHER" id="PTHR13803:SF36">
    <property type="entry name" value="TYPE A VON WILLEBRAND FACTOR DOMAIN-CONTAINING PROTEIN"/>
    <property type="match status" value="1"/>
</dbReference>
<proteinExistence type="predicted"/>
<dbReference type="EMBL" id="RQTK01000084">
    <property type="protein sequence ID" value="RUS88383.1"/>
    <property type="molecule type" value="Genomic_DNA"/>
</dbReference>
<dbReference type="Gene3D" id="2.30.30.380">
    <property type="entry name" value="Zn-finger domain of Sec23/24"/>
    <property type="match status" value="1"/>
</dbReference>
<dbReference type="InterPro" id="IPR050550">
    <property type="entry name" value="SEC23_SEC24_subfamily"/>
</dbReference>
<feature type="region of interest" description="Disordered" evidence="2">
    <location>
        <begin position="743"/>
        <end position="795"/>
    </location>
</feature>
<dbReference type="InterPro" id="IPR006896">
    <property type="entry name" value="Sec23/24_trunk_dom"/>
</dbReference>
<feature type="region of interest" description="Disordered" evidence="2">
    <location>
        <begin position="521"/>
        <end position="548"/>
    </location>
</feature>
<dbReference type="Pfam" id="PF04811">
    <property type="entry name" value="Sec23_trunk"/>
    <property type="match status" value="1"/>
</dbReference>
<feature type="region of interest" description="Disordered" evidence="2">
    <location>
        <begin position="808"/>
        <end position="842"/>
    </location>
</feature>
<dbReference type="CDD" id="cd00198">
    <property type="entry name" value="vWFA"/>
    <property type="match status" value="1"/>
</dbReference>
<reference evidence="4 5" key="1">
    <citation type="submission" date="2019-01" db="EMBL/GenBank/DDBJ databases">
        <title>A draft genome assembly of the solar-powered sea slug Elysia chlorotica.</title>
        <authorList>
            <person name="Cai H."/>
            <person name="Li Q."/>
            <person name="Fang X."/>
            <person name="Li J."/>
            <person name="Curtis N.E."/>
            <person name="Altenburger A."/>
            <person name="Shibata T."/>
            <person name="Feng M."/>
            <person name="Maeda T."/>
            <person name="Schwartz J.A."/>
            <person name="Shigenobu S."/>
            <person name="Lundholm N."/>
            <person name="Nishiyama T."/>
            <person name="Yang H."/>
            <person name="Hasebe M."/>
            <person name="Li S."/>
            <person name="Pierce S.K."/>
            <person name="Wang J."/>
        </authorList>
    </citation>
    <scope>NUCLEOTIDE SEQUENCE [LARGE SCALE GENOMIC DNA]</scope>
    <source>
        <strain evidence="4">EC2010</strain>
        <tissue evidence="4">Whole organism of an adult</tissue>
    </source>
</reference>